<evidence type="ECO:0000256" key="3">
    <source>
        <dbReference type="ARBA" id="ARBA00004300"/>
    </source>
</evidence>
<dbReference type="STRING" id="105231.A0A1Y1I0E6"/>
<evidence type="ECO:0000256" key="7">
    <source>
        <dbReference type="ARBA" id="ARBA00022490"/>
    </source>
</evidence>
<evidence type="ECO:0000259" key="13">
    <source>
        <dbReference type="Pfam" id="PF11527"/>
    </source>
</evidence>
<keyword evidence="7" id="KW-0963">Cytoplasm</keyword>
<evidence type="ECO:0000256" key="1">
    <source>
        <dbReference type="ARBA" id="ARBA00004120"/>
    </source>
</evidence>
<reference evidence="14 15" key="1">
    <citation type="journal article" date="2014" name="Nat. Commun.">
        <title>Klebsormidium flaccidum genome reveals primary factors for plant terrestrial adaptation.</title>
        <authorList>
            <person name="Hori K."/>
            <person name="Maruyama F."/>
            <person name="Fujisawa T."/>
            <person name="Togashi T."/>
            <person name="Yamamoto N."/>
            <person name="Seo M."/>
            <person name="Sato S."/>
            <person name="Yamada T."/>
            <person name="Mori H."/>
            <person name="Tajima N."/>
            <person name="Moriyama T."/>
            <person name="Ikeuchi M."/>
            <person name="Watanabe M."/>
            <person name="Wada H."/>
            <person name="Kobayashi K."/>
            <person name="Saito M."/>
            <person name="Masuda T."/>
            <person name="Sasaki-Sekimoto Y."/>
            <person name="Mashiguchi K."/>
            <person name="Awai K."/>
            <person name="Shimojima M."/>
            <person name="Masuda S."/>
            <person name="Iwai M."/>
            <person name="Nobusawa T."/>
            <person name="Narise T."/>
            <person name="Kondo S."/>
            <person name="Saito H."/>
            <person name="Sato R."/>
            <person name="Murakawa M."/>
            <person name="Ihara Y."/>
            <person name="Oshima-Yamada Y."/>
            <person name="Ohtaka K."/>
            <person name="Satoh M."/>
            <person name="Sonobe K."/>
            <person name="Ishii M."/>
            <person name="Ohtani R."/>
            <person name="Kanamori-Sato M."/>
            <person name="Honoki R."/>
            <person name="Miyazaki D."/>
            <person name="Mochizuki H."/>
            <person name="Umetsu J."/>
            <person name="Higashi K."/>
            <person name="Shibata D."/>
            <person name="Kamiya Y."/>
            <person name="Sato N."/>
            <person name="Nakamura Y."/>
            <person name="Tabata S."/>
            <person name="Ida S."/>
            <person name="Kurokawa K."/>
            <person name="Ohta H."/>
        </authorList>
    </citation>
    <scope>NUCLEOTIDE SEQUENCE [LARGE SCALE GENOMIC DNA]</scope>
    <source>
        <strain evidence="14 15">NIES-2285</strain>
    </source>
</reference>
<dbReference type="InterPro" id="IPR023379">
    <property type="entry name" value="BART_dom"/>
</dbReference>
<sequence length="204" mass="22393">MAGPSPLLEDLDVDIIADECQDSQCIPDGMEEVVDCCMSSSGAEADFDRMVGALEDIITDADFEEAQTSFCAAHCAVFEDSDENKLEYMELFQQYVDVLDGVIAARLAEALPDLPLHDFLHQLSEHGEAEGDVFDFLMTLCDFQAFKDLMLSYKQQAAGAVPSLQLLVQPMPLLTDEDASGDARPDLDTHLQISPIRRQLAALT</sequence>
<dbReference type="PANTHER" id="PTHR15487">
    <property type="entry name" value="ADP-RIBOSYLATION FACTOR-LIKE PROTEIN 2-BINDING PROTEIN"/>
    <property type="match status" value="1"/>
</dbReference>
<feature type="domain" description="BART" evidence="13">
    <location>
        <begin position="46"/>
        <end position="157"/>
    </location>
</feature>
<keyword evidence="10" id="KW-0206">Cytoskeleton</keyword>
<evidence type="ECO:0000256" key="6">
    <source>
        <dbReference type="ARBA" id="ARBA00014849"/>
    </source>
</evidence>
<dbReference type="InterPro" id="IPR038849">
    <property type="entry name" value="ARL2BP"/>
</dbReference>
<dbReference type="OrthoDB" id="302784at2759"/>
<dbReference type="AlphaFoldDB" id="A0A1Y1I0E6"/>
<dbReference type="OMA" id="MDECEFE"/>
<evidence type="ECO:0000256" key="2">
    <source>
        <dbReference type="ARBA" id="ARBA00004123"/>
    </source>
</evidence>
<evidence type="ECO:0000256" key="9">
    <source>
        <dbReference type="ARBA" id="ARBA00023128"/>
    </source>
</evidence>
<gene>
    <name evidence="14" type="ORF">KFL_001870070</name>
</gene>
<accession>A0A1Y1I0E6</accession>
<dbReference type="GO" id="GO:0005758">
    <property type="term" value="C:mitochondrial intermembrane space"/>
    <property type="evidence" value="ECO:0000318"/>
    <property type="project" value="GO_Central"/>
</dbReference>
<dbReference type="Pfam" id="PF11527">
    <property type="entry name" value="ARL2_Bind_BART"/>
    <property type="match status" value="1"/>
</dbReference>
<proteinExistence type="inferred from homology"/>
<evidence type="ECO:0000313" key="14">
    <source>
        <dbReference type="EMBL" id="GAQ84385.1"/>
    </source>
</evidence>
<name>A0A1Y1I0E6_KLENI</name>
<comment type="subcellular location">
    <subcellularLocation>
        <location evidence="1">Cytoplasm</location>
        <location evidence="1">Cytoskeleton</location>
        <location evidence="1">Cilium basal body</location>
    </subcellularLocation>
    <subcellularLocation>
        <location evidence="3">Cytoplasm</location>
        <location evidence="3">Cytoskeleton</location>
        <location evidence="3">Microtubule organizing center</location>
        <location evidence="3">Centrosome</location>
    </subcellularLocation>
    <subcellularLocation>
        <location evidence="4">Mitochondrion intermembrane space</location>
    </subcellularLocation>
    <subcellularLocation>
        <location evidence="2">Nucleus</location>
    </subcellularLocation>
</comment>
<evidence type="ECO:0000256" key="8">
    <source>
        <dbReference type="ARBA" id="ARBA00023069"/>
    </source>
</evidence>
<organism evidence="14 15">
    <name type="scientific">Klebsormidium nitens</name>
    <name type="common">Green alga</name>
    <name type="synonym">Ulothrix nitens</name>
    <dbReference type="NCBI Taxonomy" id="105231"/>
    <lineage>
        <taxon>Eukaryota</taxon>
        <taxon>Viridiplantae</taxon>
        <taxon>Streptophyta</taxon>
        <taxon>Klebsormidiophyceae</taxon>
        <taxon>Klebsormidiales</taxon>
        <taxon>Klebsormidiaceae</taxon>
        <taxon>Klebsormidium</taxon>
    </lineage>
</organism>
<comment type="similarity">
    <text evidence="5">Belongs to the ARL2BP family.</text>
</comment>
<evidence type="ECO:0000256" key="11">
    <source>
        <dbReference type="ARBA" id="ARBA00023242"/>
    </source>
</evidence>
<evidence type="ECO:0000256" key="12">
    <source>
        <dbReference type="ARBA" id="ARBA00023273"/>
    </source>
</evidence>
<keyword evidence="15" id="KW-1185">Reference proteome</keyword>
<dbReference type="GO" id="GO:0005634">
    <property type="term" value="C:nucleus"/>
    <property type="evidence" value="ECO:0007669"/>
    <property type="project" value="UniProtKB-SubCell"/>
</dbReference>
<dbReference type="Proteomes" id="UP000054558">
    <property type="component" value="Unassembled WGS sequence"/>
</dbReference>
<keyword evidence="9" id="KW-0496">Mitochondrion</keyword>
<dbReference type="Gene3D" id="1.20.1520.10">
    <property type="entry name" value="ADP-ribosylation factor-like 2-binding protein, domain"/>
    <property type="match status" value="1"/>
</dbReference>
<dbReference type="EMBL" id="DF237136">
    <property type="protein sequence ID" value="GAQ84385.1"/>
    <property type="molecule type" value="Genomic_DNA"/>
</dbReference>
<evidence type="ECO:0000256" key="4">
    <source>
        <dbReference type="ARBA" id="ARBA00004569"/>
    </source>
</evidence>
<keyword evidence="11" id="KW-0539">Nucleus</keyword>
<keyword evidence="8" id="KW-0969">Cilium</keyword>
<protein>
    <recommendedName>
        <fullName evidence="6">ADP-ribosylation factor-like protein 2-binding protein</fullName>
    </recommendedName>
</protein>
<evidence type="ECO:0000256" key="10">
    <source>
        <dbReference type="ARBA" id="ARBA00023212"/>
    </source>
</evidence>
<keyword evidence="12" id="KW-0966">Cell projection</keyword>
<dbReference type="InterPro" id="IPR042541">
    <property type="entry name" value="BART_sf"/>
</dbReference>
<dbReference type="PANTHER" id="PTHR15487:SF4">
    <property type="entry name" value="ADP-RIBOSYLATION FACTOR-LIKE PROTEIN 2-BINDING PROTEIN"/>
    <property type="match status" value="1"/>
</dbReference>
<evidence type="ECO:0000256" key="5">
    <source>
        <dbReference type="ARBA" id="ARBA00009880"/>
    </source>
</evidence>
<evidence type="ECO:0000313" key="15">
    <source>
        <dbReference type="Proteomes" id="UP000054558"/>
    </source>
</evidence>